<dbReference type="InterPro" id="IPR021131">
    <property type="entry name" value="Ribosomal_uL15/eL18"/>
</dbReference>
<feature type="domain" description="Large ribosomal subunit protein uL15/eL18" evidence="5">
    <location>
        <begin position="85"/>
        <end position="163"/>
    </location>
</feature>
<evidence type="ECO:0000256" key="1">
    <source>
        <dbReference type="ARBA" id="ARBA00007320"/>
    </source>
</evidence>
<evidence type="ECO:0000313" key="6">
    <source>
        <dbReference type="EMBL" id="KAF9532374.1"/>
    </source>
</evidence>
<dbReference type="HAMAP" id="MF_01341">
    <property type="entry name" value="Ribosomal_uL15"/>
    <property type="match status" value="1"/>
</dbReference>
<dbReference type="GO" id="GO:0003735">
    <property type="term" value="F:structural constituent of ribosome"/>
    <property type="evidence" value="ECO:0007669"/>
    <property type="project" value="InterPro"/>
</dbReference>
<accession>A0A9P6EPL2</accession>
<dbReference type="PANTHER" id="PTHR12934">
    <property type="entry name" value="50S RIBOSOMAL PROTEIN L15"/>
    <property type="match status" value="1"/>
</dbReference>
<evidence type="ECO:0000313" key="7">
    <source>
        <dbReference type="Proteomes" id="UP000807306"/>
    </source>
</evidence>
<keyword evidence="7" id="KW-1185">Reference proteome</keyword>
<comment type="caution">
    <text evidence="6">The sequence shown here is derived from an EMBL/GenBank/DDBJ whole genome shotgun (WGS) entry which is preliminary data.</text>
</comment>
<dbReference type="EMBL" id="MU157832">
    <property type="protein sequence ID" value="KAF9532374.1"/>
    <property type="molecule type" value="Genomic_DNA"/>
</dbReference>
<reference evidence="6" key="1">
    <citation type="submission" date="2020-11" db="EMBL/GenBank/DDBJ databases">
        <authorList>
            <consortium name="DOE Joint Genome Institute"/>
            <person name="Ahrendt S."/>
            <person name="Riley R."/>
            <person name="Andreopoulos W."/>
            <person name="Labutti K."/>
            <person name="Pangilinan J."/>
            <person name="Ruiz-Duenas F.J."/>
            <person name="Barrasa J.M."/>
            <person name="Sanchez-Garcia M."/>
            <person name="Camarero S."/>
            <person name="Miyauchi S."/>
            <person name="Serrano A."/>
            <person name="Linde D."/>
            <person name="Babiker R."/>
            <person name="Drula E."/>
            <person name="Ayuso-Fernandez I."/>
            <person name="Pacheco R."/>
            <person name="Padilla G."/>
            <person name="Ferreira P."/>
            <person name="Barriuso J."/>
            <person name="Kellner H."/>
            <person name="Castanera R."/>
            <person name="Alfaro M."/>
            <person name="Ramirez L."/>
            <person name="Pisabarro A.G."/>
            <person name="Kuo A."/>
            <person name="Tritt A."/>
            <person name="Lipzen A."/>
            <person name="He G."/>
            <person name="Yan M."/>
            <person name="Ng V."/>
            <person name="Cullen D."/>
            <person name="Martin F."/>
            <person name="Rosso M.-N."/>
            <person name="Henrissat B."/>
            <person name="Hibbett D."/>
            <person name="Martinez A.T."/>
            <person name="Grigoriev I.V."/>
        </authorList>
    </citation>
    <scope>NUCLEOTIDE SEQUENCE</scope>
    <source>
        <strain evidence="6">CBS 506.95</strain>
    </source>
</reference>
<gene>
    <name evidence="6" type="ORF">CPB83DRAFT_785371</name>
</gene>
<dbReference type="InterPro" id="IPR005749">
    <property type="entry name" value="Ribosomal_uL15_bac-type"/>
</dbReference>
<keyword evidence="2 6" id="KW-0689">Ribosomal protein</keyword>
<dbReference type="InterPro" id="IPR030878">
    <property type="entry name" value="Ribosomal_uL15"/>
</dbReference>
<evidence type="ECO:0000256" key="3">
    <source>
        <dbReference type="ARBA" id="ARBA00023274"/>
    </source>
</evidence>
<dbReference type="NCBIfam" id="TIGR01071">
    <property type="entry name" value="rplO_bact"/>
    <property type="match status" value="1"/>
</dbReference>
<comment type="similarity">
    <text evidence="1">Belongs to the universal ribosomal protein uL15 family.</text>
</comment>
<evidence type="ECO:0000256" key="4">
    <source>
        <dbReference type="SAM" id="MobiDB-lite"/>
    </source>
</evidence>
<feature type="compositionally biased region" description="Gly residues" evidence="4">
    <location>
        <begin position="30"/>
        <end position="44"/>
    </location>
</feature>
<dbReference type="SUPFAM" id="SSF52080">
    <property type="entry name" value="Ribosomal proteins L15p and L18e"/>
    <property type="match status" value="1"/>
</dbReference>
<evidence type="ECO:0000259" key="5">
    <source>
        <dbReference type="Pfam" id="PF00828"/>
    </source>
</evidence>
<dbReference type="GO" id="GO:0005762">
    <property type="term" value="C:mitochondrial large ribosomal subunit"/>
    <property type="evidence" value="ECO:0007669"/>
    <property type="project" value="TreeGrafter"/>
</dbReference>
<evidence type="ECO:0000256" key="2">
    <source>
        <dbReference type="ARBA" id="ARBA00022980"/>
    </source>
</evidence>
<sequence length="246" mass="27268">MASKIRVPRVTMANIRPAQGSQQNQKRVGRGQGSGYGGTSGRGHNGQKSRSGPGIRPGFEGGQTPITKLFPKRGFYNHNEKTYAPINLDRIQHWIDQGRLTSSPENPITARDLFESGCVHNVHDGIKILGDGAEYLKTPIYVIASRASQSAIKAIEATGGKVVCKYYNSLALRDCVDGRMDRVSAAPTRREDIIFYSNYRNRGFIAPDTLEKLGDMPFVEERWKLLAKELGTWRRQTSLAENMATA</sequence>
<organism evidence="6 7">
    <name type="scientific">Crepidotus variabilis</name>
    <dbReference type="NCBI Taxonomy" id="179855"/>
    <lineage>
        <taxon>Eukaryota</taxon>
        <taxon>Fungi</taxon>
        <taxon>Dikarya</taxon>
        <taxon>Basidiomycota</taxon>
        <taxon>Agaricomycotina</taxon>
        <taxon>Agaricomycetes</taxon>
        <taxon>Agaricomycetidae</taxon>
        <taxon>Agaricales</taxon>
        <taxon>Agaricineae</taxon>
        <taxon>Crepidotaceae</taxon>
        <taxon>Crepidotus</taxon>
    </lineage>
</organism>
<dbReference type="OrthoDB" id="361383at2759"/>
<protein>
    <submittedName>
        <fullName evidence="6">Ribosomal protein L18e/L15P</fullName>
    </submittedName>
</protein>
<keyword evidence="3" id="KW-0687">Ribonucleoprotein</keyword>
<dbReference type="Proteomes" id="UP000807306">
    <property type="component" value="Unassembled WGS sequence"/>
</dbReference>
<proteinExistence type="inferred from homology"/>
<dbReference type="AlphaFoldDB" id="A0A9P6EPL2"/>
<dbReference type="PANTHER" id="PTHR12934:SF11">
    <property type="entry name" value="LARGE RIBOSOMAL SUBUNIT PROTEIN UL15M"/>
    <property type="match status" value="1"/>
</dbReference>
<dbReference type="GO" id="GO:0006412">
    <property type="term" value="P:translation"/>
    <property type="evidence" value="ECO:0007669"/>
    <property type="project" value="InterPro"/>
</dbReference>
<dbReference type="Gene3D" id="3.100.10.10">
    <property type="match status" value="1"/>
</dbReference>
<dbReference type="Pfam" id="PF00828">
    <property type="entry name" value="Ribosomal_L27A"/>
    <property type="match status" value="1"/>
</dbReference>
<dbReference type="InterPro" id="IPR036227">
    <property type="entry name" value="Ribosomal_uL15/eL18_sf"/>
</dbReference>
<name>A0A9P6EPL2_9AGAR</name>
<feature type="region of interest" description="Disordered" evidence="4">
    <location>
        <begin position="1"/>
        <end position="63"/>
    </location>
</feature>